<evidence type="ECO:0000313" key="2">
    <source>
        <dbReference type="Proteomes" id="UP000250321"/>
    </source>
</evidence>
<gene>
    <name evidence="1" type="ORF">Pyn_33742</name>
</gene>
<comment type="caution">
    <text evidence="1">The sequence shown here is derived from an EMBL/GenBank/DDBJ whole genome shotgun (WGS) entry which is preliminary data.</text>
</comment>
<sequence>MPEACVVFPAAGSFERTGFVLYRRNACFRRLLDSFQYPRSITKGWSKCFDREWANPNTEDVLRTIEGCKGNIIFDPTVTCWKGLSMCLITTLRGFPAGYLEEAIAHAVFRARAACSIKMHARSLKARVVVNALSLKEH</sequence>
<dbReference type="AlphaFoldDB" id="A0A314XL87"/>
<proteinExistence type="predicted"/>
<evidence type="ECO:0000313" key="1">
    <source>
        <dbReference type="EMBL" id="PQP92966.1"/>
    </source>
</evidence>
<protein>
    <submittedName>
        <fullName evidence="1">Uncharacterized protein</fullName>
    </submittedName>
</protein>
<reference evidence="1 2" key="1">
    <citation type="submission" date="2018-02" db="EMBL/GenBank/DDBJ databases">
        <title>Draft genome of wild Prunus yedoensis var. nudiflora.</title>
        <authorList>
            <person name="Baek S."/>
            <person name="Kim J.-H."/>
            <person name="Choi K."/>
            <person name="Kim G.-B."/>
            <person name="Cho A."/>
            <person name="Jang H."/>
            <person name="Shin C.-H."/>
            <person name="Yu H.-J."/>
            <person name="Mun J.-H."/>
        </authorList>
    </citation>
    <scope>NUCLEOTIDE SEQUENCE [LARGE SCALE GENOMIC DNA]</scope>
    <source>
        <strain evidence="2">cv. Jeju island</strain>
        <tissue evidence="1">Leaf</tissue>
    </source>
</reference>
<dbReference type="Proteomes" id="UP000250321">
    <property type="component" value="Unassembled WGS sequence"/>
</dbReference>
<accession>A0A314XL87</accession>
<name>A0A314XL87_PRUYE</name>
<organism evidence="1 2">
    <name type="scientific">Prunus yedoensis var. nudiflora</name>
    <dbReference type="NCBI Taxonomy" id="2094558"/>
    <lineage>
        <taxon>Eukaryota</taxon>
        <taxon>Viridiplantae</taxon>
        <taxon>Streptophyta</taxon>
        <taxon>Embryophyta</taxon>
        <taxon>Tracheophyta</taxon>
        <taxon>Spermatophyta</taxon>
        <taxon>Magnoliopsida</taxon>
        <taxon>eudicotyledons</taxon>
        <taxon>Gunneridae</taxon>
        <taxon>Pentapetalae</taxon>
        <taxon>rosids</taxon>
        <taxon>fabids</taxon>
        <taxon>Rosales</taxon>
        <taxon>Rosaceae</taxon>
        <taxon>Amygdaloideae</taxon>
        <taxon>Amygdaleae</taxon>
        <taxon>Prunus</taxon>
    </lineage>
</organism>
<dbReference type="EMBL" id="PJQY01002511">
    <property type="protein sequence ID" value="PQP92966.1"/>
    <property type="molecule type" value="Genomic_DNA"/>
</dbReference>
<keyword evidence="2" id="KW-1185">Reference proteome</keyword>